<reference evidence="4 5" key="1">
    <citation type="journal article" date="2016" name="Mol. Biol. Evol.">
        <title>Comparative Genomics of Early-Diverging Mushroom-Forming Fungi Provides Insights into the Origins of Lignocellulose Decay Capabilities.</title>
        <authorList>
            <person name="Nagy L.G."/>
            <person name="Riley R."/>
            <person name="Tritt A."/>
            <person name="Adam C."/>
            <person name="Daum C."/>
            <person name="Floudas D."/>
            <person name="Sun H."/>
            <person name="Yadav J.S."/>
            <person name="Pangilinan J."/>
            <person name="Larsson K.H."/>
            <person name="Matsuura K."/>
            <person name="Barry K."/>
            <person name="Labutti K."/>
            <person name="Kuo R."/>
            <person name="Ohm R.A."/>
            <person name="Bhattacharya S.S."/>
            <person name="Shirouzu T."/>
            <person name="Yoshinaga Y."/>
            <person name="Martin F.M."/>
            <person name="Grigoriev I.V."/>
            <person name="Hibbett D.S."/>
        </authorList>
    </citation>
    <scope>NUCLEOTIDE SEQUENCE [LARGE SCALE GENOMIC DNA]</scope>
    <source>
        <strain evidence="4 5">CBS 109695</strain>
    </source>
</reference>
<dbReference type="InterPro" id="IPR002921">
    <property type="entry name" value="Fungal_lipase-type"/>
</dbReference>
<dbReference type="OrthoDB" id="426718at2759"/>
<dbReference type="Gene3D" id="3.40.50.1820">
    <property type="entry name" value="alpha/beta hydrolase"/>
    <property type="match status" value="1"/>
</dbReference>
<dbReference type="Proteomes" id="UP000076532">
    <property type="component" value="Unassembled WGS sequence"/>
</dbReference>
<dbReference type="AlphaFoldDB" id="A0A166K4M0"/>
<name>A0A166K4M0_9AGAM</name>
<accession>A0A166K4M0</accession>
<dbReference type="GO" id="GO:0006629">
    <property type="term" value="P:lipid metabolic process"/>
    <property type="evidence" value="ECO:0007669"/>
    <property type="project" value="InterPro"/>
</dbReference>
<dbReference type="EMBL" id="KV417546">
    <property type="protein sequence ID" value="KZP21522.1"/>
    <property type="molecule type" value="Genomic_DNA"/>
</dbReference>
<dbReference type="STRING" id="436010.A0A166K4M0"/>
<dbReference type="Pfam" id="PF01764">
    <property type="entry name" value="Lipase_3"/>
    <property type="match status" value="1"/>
</dbReference>
<evidence type="ECO:0000259" key="3">
    <source>
        <dbReference type="Pfam" id="PF01764"/>
    </source>
</evidence>
<keyword evidence="2" id="KW-0378">Hydrolase</keyword>
<dbReference type="InterPro" id="IPR029058">
    <property type="entry name" value="AB_hydrolase_fold"/>
</dbReference>
<keyword evidence="1" id="KW-0732">Signal</keyword>
<proteinExistence type="predicted"/>
<feature type="domain" description="Fungal lipase-type" evidence="3">
    <location>
        <begin position="98"/>
        <end position="211"/>
    </location>
</feature>
<evidence type="ECO:0000313" key="5">
    <source>
        <dbReference type="Proteomes" id="UP000076532"/>
    </source>
</evidence>
<evidence type="ECO:0000256" key="2">
    <source>
        <dbReference type="ARBA" id="ARBA00022801"/>
    </source>
</evidence>
<evidence type="ECO:0000256" key="1">
    <source>
        <dbReference type="ARBA" id="ARBA00022729"/>
    </source>
</evidence>
<dbReference type="InterPro" id="IPR051299">
    <property type="entry name" value="AB_hydrolase_lip/est"/>
</dbReference>
<protein>
    <submittedName>
        <fullName evidence="4">Alpha/beta-hydrolase</fullName>
    </submittedName>
</protein>
<dbReference type="PANTHER" id="PTHR46640:SF1">
    <property type="entry name" value="FUNGAL LIPASE-LIKE DOMAIN-CONTAINING PROTEIN-RELATED"/>
    <property type="match status" value="1"/>
</dbReference>
<sequence length="283" mass="29902">MPDVSSSLLANIDLFSQYSAAAYCNAVTAGTVETAIACSTSNCPLVEASGATLLGSFNNVGLYSSSGYLAVDTANKRLILAFCGAELTGFLVLASLYLSPCPTVCAACNCFDGIYDSWVTEARPIVTPLLAKYLPMYPGYKLVVTGHSLGASQAIYAAAEIRNNGTNATVYNFGQPRLGDLAFSEYVTSQANNSANQNYRVTHTDDPDPRIGDTSQGFMHISPEYWISYDANTTTYDVSAAQIKVIVGYNNLTGCSGQSGLDLSAHGKYFQSNIAACAVPLGL</sequence>
<dbReference type="GO" id="GO:0016787">
    <property type="term" value="F:hydrolase activity"/>
    <property type="evidence" value="ECO:0007669"/>
    <property type="project" value="UniProtKB-KW"/>
</dbReference>
<dbReference type="SUPFAM" id="SSF53474">
    <property type="entry name" value="alpha/beta-Hydrolases"/>
    <property type="match status" value="1"/>
</dbReference>
<gene>
    <name evidence="4" type="ORF">FIBSPDRAFT_740317</name>
</gene>
<dbReference type="PANTHER" id="PTHR46640">
    <property type="entry name" value="TRIACYLGLYCEROL LIPASE, PUTATIVE (AFU_ORTHOLOGUE AFUA_6G06510)-RELATED"/>
    <property type="match status" value="1"/>
</dbReference>
<organism evidence="4 5">
    <name type="scientific">Athelia psychrophila</name>
    <dbReference type="NCBI Taxonomy" id="1759441"/>
    <lineage>
        <taxon>Eukaryota</taxon>
        <taxon>Fungi</taxon>
        <taxon>Dikarya</taxon>
        <taxon>Basidiomycota</taxon>
        <taxon>Agaricomycotina</taxon>
        <taxon>Agaricomycetes</taxon>
        <taxon>Agaricomycetidae</taxon>
        <taxon>Atheliales</taxon>
        <taxon>Atheliaceae</taxon>
        <taxon>Athelia</taxon>
    </lineage>
</organism>
<keyword evidence="5" id="KW-1185">Reference proteome</keyword>
<evidence type="ECO:0000313" key="4">
    <source>
        <dbReference type="EMBL" id="KZP21522.1"/>
    </source>
</evidence>
<dbReference type="CDD" id="cd00519">
    <property type="entry name" value="Lipase_3"/>
    <property type="match status" value="1"/>
</dbReference>